<dbReference type="EMBL" id="JTHE02000003">
    <property type="protein sequence ID" value="NEV69980.1"/>
    <property type="molecule type" value="Genomic_DNA"/>
</dbReference>
<dbReference type="InterPro" id="IPR011050">
    <property type="entry name" value="Pectin_lyase_fold/virulence"/>
</dbReference>
<dbReference type="NCBIfam" id="NF041518">
    <property type="entry name" value="choice_anch_Q"/>
    <property type="match status" value="1"/>
</dbReference>
<dbReference type="AlphaFoldDB" id="A0A0C1YAZ0"/>
<dbReference type="PANTHER" id="PTHR11319">
    <property type="entry name" value="G PROTEIN-COUPLED RECEPTOR-RELATED"/>
    <property type="match status" value="1"/>
</dbReference>
<dbReference type="InterPro" id="IPR006626">
    <property type="entry name" value="PbH1"/>
</dbReference>
<dbReference type="Pfam" id="PF05860">
    <property type="entry name" value="TPS"/>
    <property type="match status" value="1"/>
</dbReference>
<dbReference type="InterPro" id="IPR008638">
    <property type="entry name" value="FhaB/CdiA-like_TPS"/>
</dbReference>
<feature type="domain" description="Filamentous haemagglutinin FhaB/tRNA nuclease CdiA-like TPS" evidence="1">
    <location>
        <begin position="47"/>
        <end position="158"/>
    </location>
</feature>
<gene>
    <name evidence="2" type="ORF">QQ91_023080</name>
</gene>
<sequence>MYRDRYNVSLPVARCFTAGMLASFVSSFTLLAPAQAQLIPDDTLGVESSVVVPNGVLPGGNADLIEGGAARGSNLFHSFQDFNVGTEQAVYFANPVNIENILTRVTGGNGSNIDGLLGVDGAANLFLLNPNGVIFGPNARLDIGGSFITSTGSSFTFADGSEFSAVPTGDELLSVSVPLGVQFNDQPQGNVTNEGILTVGAGASLTLWGDTVLSRGALTAAEGTIQLAGNQVNLVDAATVDVSGIQGGQVVIRAAEAALSSGLIDISGTERGGDLQVYATQNLTLGIDVDATGGGQALFDPPTLDINAPEAATIVATLLGGNAIVSASEIININAAIDSSAQGNANTLTLDDENGDNALTINLNAPIQLGAAQTLLGDGTTVNVTVTDAGIVQNGVDVAADGGTVNLAAGTYQEGQEILLTRDVTLNGAGAGNTLLDGNDAHRVLQVNGGVTASLNGLTITKGNSADNGGGIFNSGTVSLTNATLSGNSARDGGGIYNLGTVNFTNATLSDNSAEGGGFDDGGGIYNSGTVSLINATLSGNSANSDGGGIWNEGTLDITNVTLSGNSANSDGGGIRNGGTSTVSVTNTILSGNSAERGGGISNNGTGTLSVTDTTLSGNSATVDGGGILNFGTLSLANTILSGNSATRSGGGIRNGGTMNLTNTILSGNSATDIGGGIWNSGTVNLTNATLSGNSAERGGGISNITGGTVSLTNATLSGNSALNDDGGGIRNVGGRVSLTNATLSGNSALNSDGGGIYTLGGTVSLTNATLSGNSATNNGGGINNDGGNVELVNSLIAINTAGTGPDFSGTVWSFGFNLIGNSAGVIGLVDSDLRDIDPRLGPLADNGGPTQTHALLPGSPAINAAGAGATAADQRGVLAIGVRDIGAFEFGASSTSPDTPTLSTVAILTLARQDSARSIATLTFARQDSVRSDEDTVVRFTDRDQEALQSLQVIAGCGDGRFVLTGRGGLPLSDRRPLDAAGVSVPWVTAAEGESTIAPPTPSAHAPLIEAQGVALDAAGQPYLAAAGGAIAPGLAGVPPNLCRRAPLTEDVVSLR</sequence>
<evidence type="ECO:0000313" key="2">
    <source>
        <dbReference type="EMBL" id="NEV69980.1"/>
    </source>
</evidence>
<reference evidence="2" key="1">
    <citation type="submission" date="2014-11" db="EMBL/GenBank/DDBJ databases">
        <authorList>
            <person name="Malar M.C."/>
            <person name="Sen D."/>
            <person name="Tripathy S."/>
        </authorList>
    </citation>
    <scope>NUCLEOTIDE SEQUENCE</scope>
    <source>
        <strain evidence="2">BDU141951</strain>
    </source>
</reference>
<dbReference type="InterPro" id="IPR012334">
    <property type="entry name" value="Pectin_lyas_fold"/>
</dbReference>
<protein>
    <submittedName>
        <fullName evidence="2">Filamentous hemagglutinin N-terminal domain-containing protein</fullName>
    </submittedName>
</protein>
<evidence type="ECO:0000259" key="1">
    <source>
        <dbReference type="SMART" id="SM00912"/>
    </source>
</evidence>
<proteinExistence type="predicted"/>
<reference evidence="2" key="3">
    <citation type="submission" date="2020-02" db="EMBL/GenBank/DDBJ databases">
        <authorList>
            <person name="Sarangi A.N."/>
            <person name="Ghosh S."/>
            <person name="Mukherjee M."/>
            <person name="Tripathy S."/>
        </authorList>
    </citation>
    <scope>NUCLEOTIDE SEQUENCE</scope>
    <source>
        <strain evidence="2">BDU141951</strain>
    </source>
</reference>
<name>A0A0C1YAZ0_9CYAN</name>
<organism evidence="2">
    <name type="scientific">Lyngbya confervoides BDU141951</name>
    <dbReference type="NCBI Taxonomy" id="1574623"/>
    <lineage>
        <taxon>Bacteria</taxon>
        <taxon>Bacillati</taxon>
        <taxon>Cyanobacteriota</taxon>
        <taxon>Cyanophyceae</taxon>
        <taxon>Oscillatoriophycideae</taxon>
        <taxon>Oscillatoriales</taxon>
        <taxon>Microcoleaceae</taxon>
        <taxon>Lyngbya</taxon>
    </lineage>
</organism>
<reference evidence="2" key="2">
    <citation type="journal article" date="2015" name="Genome Announc.">
        <title>Draft Genome Sequence of Filamentous Marine Cyanobacterium Lyngbya confervoides Strain BDU141951.</title>
        <authorList>
            <person name="Chandrababunaidu M.M."/>
            <person name="Sen D."/>
            <person name="Tripathy S."/>
        </authorList>
    </citation>
    <scope>NUCLEOTIDE SEQUENCE</scope>
    <source>
        <strain evidence="2">BDU141951</strain>
    </source>
</reference>
<dbReference type="InterPro" id="IPR059226">
    <property type="entry name" value="Choice_anch_Q_dom"/>
</dbReference>
<dbReference type="SMART" id="SM00710">
    <property type="entry name" value="PbH1"/>
    <property type="match status" value="12"/>
</dbReference>
<dbReference type="PANTHER" id="PTHR11319:SF35">
    <property type="entry name" value="OUTER MEMBRANE PROTEIN PMPC-RELATED"/>
    <property type="match status" value="1"/>
</dbReference>
<dbReference type="SUPFAM" id="SSF51126">
    <property type="entry name" value="Pectin lyase-like"/>
    <property type="match status" value="2"/>
</dbReference>
<comment type="caution">
    <text evidence="2">The sequence shown here is derived from an EMBL/GenBank/DDBJ whole genome shotgun (WGS) entry which is preliminary data.</text>
</comment>
<dbReference type="SMART" id="SM00912">
    <property type="entry name" value="Haemagg_act"/>
    <property type="match status" value="1"/>
</dbReference>
<dbReference type="NCBIfam" id="TIGR01901">
    <property type="entry name" value="adhes_NPXG"/>
    <property type="match status" value="1"/>
</dbReference>
<dbReference type="Gene3D" id="2.160.20.10">
    <property type="entry name" value="Single-stranded right-handed beta-helix, Pectin lyase-like"/>
    <property type="match status" value="2"/>
</dbReference>
<accession>A0A0C1YAZ0</accession>